<comment type="similarity">
    <text evidence="2">Belongs to the glycosyl hydrolase 20 family.</text>
</comment>
<reference evidence="11 12" key="1">
    <citation type="submission" date="2015-05" db="EMBL/GenBank/DDBJ databases">
        <title>Photobacterium galathea sp. nov.</title>
        <authorList>
            <person name="Machado H."/>
            <person name="Gram L."/>
        </authorList>
    </citation>
    <scope>NUCLEOTIDE SEQUENCE [LARGE SCALE GENOMIC DNA]</scope>
    <source>
        <strain evidence="11 12">CGMCC 1.12159</strain>
    </source>
</reference>
<gene>
    <name evidence="11" type="ORF">ABT56_14555</name>
</gene>
<dbReference type="PANTHER" id="PTHR22600:SF57">
    <property type="entry name" value="BETA-N-ACETYLHEXOSAMINIDASE"/>
    <property type="match status" value="1"/>
</dbReference>
<dbReference type="InterPro" id="IPR029018">
    <property type="entry name" value="Hex-like_dom2"/>
</dbReference>
<evidence type="ECO:0000256" key="3">
    <source>
        <dbReference type="ARBA" id="ARBA00012663"/>
    </source>
</evidence>
<dbReference type="EC" id="3.2.1.52" evidence="3"/>
<dbReference type="SUPFAM" id="SSF51445">
    <property type="entry name" value="(Trans)glycosidases"/>
    <property type="match status" value="1"/>
</dbReference>
<dbReference type="Pfam" id="PF02838">
    <property type="entry name" value="Glyco_hydro_20b"/>
    <property type="match status" value="1"/>
</dbReference>
<dbReference type="CDD" id="cd06563">
    <property type="entry name" value="GH20_chitobiase-like"/>
    <property type="match status" value="1"/>
</dbReference>
<dbReference type="Gene3D" id="3.30.379.10">
    <property type="entry name" value="Chitobiase/beta-hexosaminidase domain 2-like"/>
    <property type="match status" value="1"/>
</dbReference>
<keyword evidence="5" id="KW-0326">Glycosidase</keyword>
<evidence type="ECO:0000313" key="12">
    <source>
        <dbReference type="Proteomes" id="UP000036097"/>
    </source>
</evidence>
<dbReference type="AlphaFoldDB" id="A0A0J1JQ50"/>
<organism evidence="11 12">
    <name type="scientific">Photobacterium aquae</name>
    <dbReference type="NCBI Taxonomy" id="1195763"/>
    <lineage>
        <taxon>Bacteria</taxon>
        <taxon>Pseudomonadati</taxon>
        <taxon>Pseudomonadota</taxon>
        <taxon>Gammaproteobacteria</taxon>
        <taxon>Vibrionales</taxon>
        <taxon>Vibrionaceae</taxon>
        <taxon>Photobacterium</taxon>
    </lineage>
</organism>
<feature type="active site" description="Proton donor" evidence="8">
    <location>
        <position position="440"/>
    </location>
</feature>
<dbReference type="GO" id="GO:0005975">
    <property type="term" value="P:carbohydrate metabolic process"/>
    <property type="evidence" value="ECO:0007669"/>
    <property type="project" value="InterPro"/>
</dbReference>
<feature type="domain" description="Beta-hexosaminidase bacterial type N-terminal" evidence="10">
    <location>
        <begin position="141"/>
        <end position="262"/>
    </location>
</feature>
<dbReference type="GO" id="GO:0030203">
    <property type="term" value="P:glycosaminoglycan metabolic process"/>
    <property type="evidence" value="ECO:0007669"/>
    <property type="project" value="TreeGrafter"/>
</dbReference>
<dbReference type="GO" id="GO:0016020">
    <property type="term" value="C:membrane"/>
    <property type="evidence" value="ECO:0007669"/>
    <property type="project" value="TreeGrafter"/>
</dbReference>
<dbReference type="OrthoDB" id="9763537at2"/>
<evidence type="ECO:0000256" key="2">
    <source>
        <dbReference type="ARBA" id="ARBA00006285"/>
    </source>
</evidence>
<evidence type="ECO:0000259" key="9">
    <source>
        <dbReference type="Pfam" id="PF00728"/>
    </source>
</evidence>
<evidence type="ECO:0000256" key="8">
    <source>
        <dbReference type="PIRSR" id="PIRSR625705-1"/>
    </source>
</evidence>
<keyword evidence="4" id="KW-0378">Hydrolase</keyword>
<sequence>MSFRLDFVVIEQQQNQSRLALTLHNLSDKPLAHWSLHFTMGRWIQAQSLTRGQLEQIGSYCVLTSANDEVLQPNGHFYTEFNIGTAPFTLLDDGIIDAFVSTSHDAPLIQPIPVEITAFGLQHPEHERHNSPLEEVTGICIIPKPKHLKPLGGEFKLTQHAAIAVDHIMAAGASRWLSNELECLLHDDIATRSNGNIHYQFREKLAPGAYQLLVEPDDIWLIASSESGFCHATATLLQMIPAKTSHQPDAAYRIPMAEVSDAPHFGHRGMMLDCGRHFHPLKRIKFLIDQLARYKFNVFHWHLTDDEGWRVEIDAYPELTRVGAWRGPNEAIQPQFTTIGQRYGGFYTKQDIREVISYAADRGLIVIPEVDIPGHCRAAIKSLPDLLVDPEDRSAYRSIQGYNDNILSPALKGTYIFLTKVLDEICELFPAPYVHIGADEVPKGVWTDSPACQSLMDEHGYNDPKELQGHLLRFVENHLASKGKRMMGWEEATHGDKVSKETVIFSWLSEEAGLTCAQAGYDVVMQPAQFTYLDMAQGHSAEEVGVDWAGKLPLEQVYNYQPLSQLPADDPAHQKVKGVQGALWCELVNNQSRFEYMIYPRLLAVAELGWTAPHQRDWPEFSARLNGQLQYLDKVGINYRRCE</sequence>
<dbReference type="Gene3D" id="3.20.20.80">
    <property type="entry name" value="Glycosidases"/>
    <property type="match status" value="1"/>
</dbReference>
<keyword evidence="12" id="KW-1185">Reference proteome</keyword>
<evidence type="ECO:0000256" key="6">
    <source>
        <dbReference type="ARBA" id="ARBA00030512"/>
    </source>
</evidence>
<accession>A0A0J1JQ50</accession>
<dbReference type="PANTHER" id="PTHR22600">
    <property type="entry name" value="BETA-HEXOSAMINIDASE"/>
    <property type="match status" value="1"/>
</dbReference>
<evidence type="ECO:0000256" key="1">
    <source>
        <dbReference type="ARBA" id="ARBA00001231"/>
    </source>
</evidence>
<protein>
    <recommendedName>
        <fullName evidence="3">beta-N-acetylhexosaminidase</fullName>
        <ecNumber evidence="3">3.2.1.52</ecNumber>
    </recommendedName>
    <alternativeName>
        <fullName evidence="6">Beta-N-acetylhexosaminidase</fullName>
    </alternativeName>
    <alternativeName>
        <fullName evidence="7">N-acetyl-beta-glucosaminidase</fullName>
    </alternativeName>
</protein>
<dbReference type="PATRIC" id="fig|1195763.3.peg.3088"/>
<evidence type="ECO:0000256" key="7">
    <source>
        <dbReference type="ARBA" id="ARBA00033000"/>
    </source>
</evidence>
<dbReference type="RefSeq" id="WP_047879622.1">
    <property type="nucleotide sequence ID" value="NZ_LDOT01000022.1"/>
</dbReference>
<dbReference type="InterPro" id="IPR017853">
    <property type="entry name" value="GH"/>
</dbReference>
<feature type="domain" description="Glycoside hydrolase family 20 catalytic" evidence="9">
    <location>
        <begin position="265"/>
        <end position="612"/>
    </location>
</feature>
<proteinExistence type="inferred from homology"/>
<dbReference type="InterPro" id="IPR015883">
    <property type="entry name" value="Glyco_hydro_20_cat"/>
</dbReference>
<name>A0A0J1JQ50_9GAMM</name>
<dbReference type="InterPro" id="IPR015882">
    <property type="entry name" value="HEX_bac_N"/>
</dbReference>
<dbReference type="PRINTS" id="PR00738">
    <property type="entry name" value="GLHYDRLASE20"/>
</dbReference>
<evidence type="ECO:0000313" key="11">
    <source>
        <dbReference type="EMBL" id="KLV04362.1"/>
    </source>
</evidence>
<dbReference type="GO" id="GO:0004563">
    <property type="term" value="F:beta-N-acetylhexosaminidase activity"/>
    <property type="evidence" value="ECO:0007669"/>
    <property type="project" value="UniProtKB-EC"/>
</dbReference>
<dbReference type="InterPro" id="IPR025705">
    <property type="entry name" value="Beta_hexosaminidase_sua/sub"/>
</dbReference>
<dbReference type="Pfam" id="PF00728">
    <property type="entry name" value="Glyco_hydro_20"/>
    <property type="match status" value="1"/>
</dbReference>
<dbReference type="STRING" id="1195763.ABT56_14555"/>
<dbReference type="EMBL" id="LDOT01000022">
    <property type="protein sequence ID" value="KLV04362.1"/>
    <property type="molecule type" value="Genomic_DNA"/>
</dbReference>
<comment type="caution">
    <text evidence="11">The sequence shown here is derived from an EMBL/GenBank/DDBJ whole genome shotgun (WGS) entry which is preliminary data.</text>
</comment>
<dbReference type="Proteomes" id="UP000036097">
    <property type="component" value="Unassembled WGS sequence"/>
</dbReference>
<evidence type="ECO:0000256" key="4">
    <source>
        <dbReference type="ARBA" id="ARBA00022801"/>
    </source>
</evidence>
<comment type="catalytic activity">
    <reaction evidence="1">
        <text>Hydrolysis of terminal non-reducing N-acetyl-D-hexosamine residues in N-acetyl-beta-D-hexosaminides.</text>
        <dbReference type="EC" id="3.2.1.52"/>
    </reaction>
</comment>
<evidence type="ECO:0000259" key="10">
    <source>
        <dbReference type="Pfam" id="PF02838"/>
    </source>
</evidence>
<dbReference type="SUPFAM" id="SSF55545">
    <property type="entry name" value="beta-N-acetylhexosaminidase-like domain"/>
    <property type="match status" value="1"/>
</dbReference>
<evidence type="ECO:0000256" key="5">
    <source>
        <dbReference type="ARBA" id="ARBA00023295"/>
    </source>
</evidence>